<accession>A0ACB9BUA6</accession>
<reference evidence="1 2" key="2">
    <citation type="journal article" date="2022" name="Mol. Ecol. Resour.">
        <title>The genomes of chicory, endive, great burdock and yacon provide insights into Asteraceae paleo-polyploidization history and plant inulin production.</title>
        <authorList>
            <person name="Fan W."/>
            <person name="Wang S."/>
            <person name="Wang H."/>
            <person name="Wang A."/>
            <person name="Jiang F."/>
            <person name="Liu H."/>
            <person name="Zhao H."/>
            <person name="Xu D."/>
            <person name="Zhang Y."/>
        </authorList>
    </citation>
    <scope>NUCLEOTIDE SEQUENCE [LARGE SCALE GENOMIC DNA]</scope>
    <source>
        <strain evidence="2">cv. Yunnan</strain>
        <tissue evidence="1">Leaves</tissue>
    </source>
</reference>
<name>A0ACB9BUA6_9ASTR</name>
<protein>
    <submittedName>
        <fullName evidence="1">Uncharacterized protein</fullName>
    </submittedName>
</protein>
<comment type="caution">
    <text evidence="1">The sequence shown here is derived from an EMBL/GenBank/DDBJ whole genome shotgun (WGS) entry which is preliminary data.</text>
</comment>
<proteinExistence type="predicted"/>
<organism evidence="1 2">
    <name type="scientific">Smallanthus sonchifolius</name>
    <dbReference type="NCBI Taxonomy" id="185202"/>
    <lineage>
        <taxon>Eukaryota</taxon>
        <taxon>Viridiplantae</taxon>
        <taxon>Streptophyta</taxon>
        <taxon>Embryophyta</taxon>
        <taxon>Tracheophyta</taxon>
        <taxon>Spermatophyta</taxon>
        <taxon>Magnoliopsida</taxon>
        <taxon>eudicotyledons</taxon>
        <taxon>Gunneridae</taxon>
        <taxon>Pentapetalae</taxon>
        <taxon>asterids</taxon>
        <taxon>campanulids</taxon>
        <taxon>Asterales</taxon>
        <taxon>Asteraceae</taxon>
        <taxon>Asteroideae</taxon>
        <taxon>Heliantheae alliance</taxon>
        <taxon>Millerieae</taxon>
        <taxon>Smallanthus</taxon>
    </lineage>
</organism>
<dbReference type="EMBL" id="CM042039">
    <property type="protein sequence ID" value="KAI3725579.1"/>
    <property type="molecule type" value="Genomic_DNA"/>
</dbReference>
<sequence length="107" mass="11770">MLAHRQHSNLISDHKFRQAYGAIGEVVGVGVRELRNASEQLGRRKREVIRLAGCNGVGEPGASSGGVDADEANYETQDDEEADEDNEFGVEIEGVVVRRWFRLRGCG</sequence>
<evidence type="ECO:0000313" key="2">
    <source>
        <dbReference type="Proteomes" id="UP001056120"/>
    </source>
</evidence>
<dbReference type="Proteomes" id="UP001056120">
    <property type="component" value="Linkage Group LG22"/>
</dbReference>
<evidence type="ECO:0000313" key="1">
    <source>
        <dbReference type="EMBL" id="KAI3725579.1"/>
    </source>
</evidence>
<gene>
    <name evidence="1" type="ORF">L1987_65369</name>
</gene>
<reference evidence="2" key="1">
    <citation type="journal article" date="2022" name="Mol. Ecol. Resour.">
        <title>The genomes of chicory, endive, great burdock and yacon provide insights into Asteraceae palaeo-polyploidization history and plant inulin production.</title>
        <authorList>
            <person name="Fan W."/>
            <person name="Wang S."/>
            <person name="Wang H."/>
            <person name="Wang A."/>
            <person name="Jiang F."/>
            <person name="Liu H."/>
            <person name="Zhao H."/>
            <person name="Xu D."/>
            <person name="Zhang Y."/>
        </authorList>
    </citation>
    <scope>NUCLEOTIDE SEQUENCE [LARGE SCALE GENOMIC DNA]</scope>
    <source>
        <strain evidence="2">cv. Yunnan</strain>
    </source>
</reference>
<keyword evidence="2" id="KW-1185">Reference proteome</keyword>